<name>A0A067SF96_GALM3</name>
<sequence>MDFLPGDADDCQCTFDTCPTLIAQRKLTRLGPRKSVVLAAKEAPDSLFLKELAIATLSDSRFRRSGAATMFIRHILQAKSTESRRHWEIPAMGIINVLVGIYEEGAEYQDVAILQDIHSSYWGILDVIWKDFSTLSPSGATGDLRRCLVAKLIDNFLHDAEMKRYGSNSFN</sequence>
<dbReference type="HOGENOM" id="CLU_1562980_0_0_1"/>
<dbReference type="STRING" id="685588.A0A067SF96"/>
<dbReference type="AlphaFoldDB" id="A0A067SF96"/>
<keyword evidence="2" id="KW-1185">Reference proteome</keyword>
<evidence type="ECO:0000313" key="1">
    <source>
        <dbReference type="EMBL" id="KDR68687.1"/>
    </source>
</evidence>
<organism evidence="1 2">
    <name type="scientific">Galerina marginata (strain CBS 339.88)</name>
    <dbReference type="NCBI Taxonomy" id="685588"/>
    <lineage>
        <taxon>Eukaryota</taxon>
        <taxon>Fungi</taxon>
        <taxon>Dikarya</taxon>
        <taxon>Basidiomycota</taxon>
        <taxon>Agaricomycotina</taxon>
        <taxon>Agaricomycetes</taxon>
        <taxon>Agaricomycetidae</taxon>
        <taxon>Agaricales</taxon>
        <taxon>Agaricineae</taxon>
        <taxon>Strophariaceae</taxon>
        <taxon>Galerina</taxon>
    </lineage>
</organism>
<dbReference type="Proteomes" id="UP000027222">
    <property type="component" value="Unassembled WGS sequence"/>
</dbReference>
<evidence type="ECO:0000313" key="2">
    <source>
        <dbReference type="Proteomes" id="UP000027222"/>
    </source>
</evidence>
<accession>A0A067SF96</accession>
<dbReference type="OrthoDB" id="2945538at2759"/>
<proteinExistence type="predicted"/>
<protein>
    <submittedName>
        <fullName evidence="1">Uncharacterized protein</fullName>
    </submittedName>
</protein>
<reference evidence="2" key="1">
    <citation type="journal article" date="2014" name="Proc. Natl. Acad. Sci. U.S.A.">
        <title>Extensive sampling of basidiomycete genomes demonstrates inadequacy of the white-rot/brown-rot paradigm for wood decay fungi.</title>
        <authorList>
            <person name="Riley R."/>
            <person name="Salamov A.A."/>
            <person name="Brown D.W."/>
            <person name="Nagy L.G."/>
            <person name="Floudas D."/>
            <person name="Held B.W."/>
            <person name="Levasseur A."/>
            <person name="Lombard V."/>
            <person name="Morin E."/>
            <person name="Otillar R."/>
            <person name="Lindquist E.A."/>
            <person name="Sun H."/>
            <person name="LaButti K.M."/>
            <person name="Schmutz J."/>
            <person name="Jabbour D."/>
            <person name="Luo H."/>
            <person name="Baker S.E."/>
            <person name="Pisabarro A.G."/>
            <person name="Walton J.D."/>
            <person name="Blanchette R.A."/>
            <person name="Henrissat B."/>
            <person name="Martin F."/>
            <person name="Cullen D."/>
            <person name="Hibbett D.S."/>
            <person name="Grigoriev I.V."/>
        </authorList>
    </citation>
    <scope>NUCLEOTIDE SEQUENCE [LARGE SCALE GENOMIC DNA]</scope>
    <source>
        <strain evidence="2">CBS 339.88</strain>
    </source>
</reference>
<gene>
    <name evidence="1" type="ORF">GALMADRAFT_146041</name>
</gene>
<dbReference type="EMBL" id="KL142406">
    <property type="protein sequence ID" value="KDR68687.1"/>
    <property type="molecule type" value="Genomic_DNA"/>
</dbReference>